<gene>
    <name evidence="2" type="ORF">AUEXF2481DRAFT_29618</name>
</gene>
<dbReference type="RefSeq" id="XP_013343820.1">
    <property type="nucleotide sequence ID" value="XM_013488366.1"/>
</dbReference>
<name>A0A074YN70_AURSE</name>
<feature type="compositionally biased region" description="Basic and acidic residues" evidence="1">
    <location>
        <begin position="213"/>
        <end position="228"/>
    </location>
</feature>
<dbReference type="AlphaFoldDB" id="A0A074YN70"/>
<proteinExistence type="predicted"/>
<protein>
    <submittedName>
        <fullName evidence="2">Uncharacterized protein</fullName>
    </submittedName>
</protein>
<dbReference type="EMBL" id="KL584759">
    <property type="protein sequence ID" value="KEQ95547.1"/>
    <property type="molecule type" value="Genomic_DNA"/>
</dbReference>
<feature type="compositionally biased region" description="Acidic residues" evidence="1">
    <location>
        <begin position="229"/>
        <end position="255"/>
    </location>
</feature>
<keyword evidence="3" id="KW-1185">Reference proteome</keyword>
<dbReference type="InParanoid" id="A0A074YN70"/>
<evidence type="ECO:0000256" key="1">
    <source>
        <dbReference type="SAM" id="MobiDB-lite"/>
    </source>
</evidence>
<feature type="compositionally biased region" description="Basic and acidic residues" evidence="1">
    <location>
        <begin position="256"/>
        <end position="282"/>
    </location>
</feature>
<evidence type="ECO:0000313" key="2">
    <source>
        <dbReference type="EMBL" id="KEQ95547.1"/>
    </source>
</evidence>
<feature type="region of interest" description="Disordered" evidence="1">
    <location>
        <begin position="179"/>
        <end position="307"/>
    </location>
</feature>
<dbReference type="Proteomes" id="UP000030641">
    <property type="component" value="Unassembled WGS sequence"/>
</dbReference>
<evidence type="ECO:0000313" key="3">
    <source>
        <dbReference type="Proteomes" id="UP000030641"/>
    </source>
</evidence>
<dbReference type="HOGENOM" id="CLU_665620_0_0_1"/>
<dbReference type="OrthoDB" id="3940424at2759"/>
<feature type="compositionally biased region" description="Acidic residues" evidence="1">
    <location>
        <begin position="203"/>
        <end position="212"/>
    </location>
</feature>
<sequence>MLSGQTQRRYGIHERKLEPENIKDIKNMLDRSSAGTKIKNYKVISGLMFFEVRHRRWHKGLHQVADVRRYLVLGQDNNEEGYLAAMYLTDLAHSAITTHGTTLKDTRGGFPEVDFCSLLQLKGLTKRGNPSKSYDAHLRTRKKFCKAVLGQLKDSLTWKSQDWKAVLDEINSCKHLLRDNDDNEKHESEADDPDPAHGRNDDDNPDSDDDSEDKFYSYRRPKSEHELDSDGDLDLDVEEDRPDSDDEGNLPDLDDERNRPDSDDKDDHHPSSREDRFDDSDHPGSSNGGDEDDGELPKFGGSRNLDNDMDIDEILFEVRNNLSPSPSVRSRSQNRSLGYILVDDDIDVDVGLSAAHQSPAGPKIETMSPEPQIITHRTRLGREPIPFDTTQDDSTSYIDLTEDPIIEVIEIED</sequence>
<reference evidence="2 3" key="1">
    <citation type="journal article" date="2014" name="BMC Genomics">
        <title>Genome sequencing of four Aureobasidium pullulans varieties: biotechnological potential, stress tolerance, and description of new species.</title>
        <authorList>
            <person name="Gostin Ar C."/>
            <person name="Ohm R.A."/>
            <person name="Kogej T."/>
            <person name="Sonjak S."/>
            <person name="Turk M."/>
            <person name="Zajc J."/>
            <person name="Zalar P."/>
            <person name="Grube M."/>
            <person name="Sun H."/>
            <person name="Han J."/>
            <person name="Sharma A."/>
            <person name="Chiniquy J."/>
            <person name="Ngan C.Y."/>
            <person name="Lipzen A."/>
            <person name="Barry K."/>
            <person name="Grigoriev I.V."/>
            <person name="Gunde-Cimerman N."/>
        </authorList>
    </citation>
    <scope>NUCLEOTIDE SEQUENCE [LARGE SCALE GENOMIC DNA]</scope>
    <source>
        <strain evidence="2 3">EXF-2481</strain>
    </source>
</reference>
<accession>A0A074YN70</accession>
<feature type="compositionally biased region" description="Basic and acidic residues" evidence="1">
    <location>
        <begin position="179"/>
        <end position="202"/>
    </location>
</feature>
<organism evidence="2 3">
    <name type="scientific">Aureobasidium subglaciale (strain EXF-2481)</name>
    <name type="common">Aureobasidium pullulans var. subglaciale</name>
    <dbReference type="NCBI Taxonomy" id="1043005"/>
    <lineage>
        <taxon>Eukaryota</taxon>
        <taxon>Fungi</taxon>
        <taxon>Dikarya</taxon>
        <taxon>Ascomycota</taxon>
        <taxon>Pezizomycotina</taxon>
        <taxon>Dothideomycetes</taxon>
        <taxon>Dothideomycetidae</taxon>
        <taxon>Dothideales</taxon>
        <taxon>Saccotheciaceae</taxon>
        <taxon>Aureobasidium</taxon>
    </lineage>
</organism>
<dbReference type="GeneID" id="25364008"/>